<keyword evidence="1" id="KW-0812">Transmembrane</keyword>
<accession>A0A0D3DUX1</accession>
<dbReference type="SMR" id="A0A0D3DUX1"/>
<keyword evidence="1" id="KW-0472">Membrane</keyword>
<dbReference type="EnsemblPlants" id="Bo8g096230.1">
    <property type="protein sequence ID" value="Bo8g096230.1"/>
    <property type="gene ID" value="Bo8g096230"/>
</dbReference>
<reference evidence="2 3" key="1">
    <citation type="journal article" date="2014" name="Genome Biol.">
        <title>Transcriptome and methylome profiling reveals relics of genome dominance in the mesopolyploid Brassica oleracea.</title>
        <authorList>
            <person name="Parkin I.A."/>
            <person name="Koh C."/>
            <person name="Tang H."/>
            <person name="Robinson S.J."/>
            <person name="Kagale S."/>
            <person name="Clarke W.E."/>
            <person name="Town C.D."/>
            <person name="Nixon J."/>
            <person name="Krishnakumar V."/>
            <person name="Bidwell S.L."/>
            <person name="Denoeud F."/>
            <person name="Belcram H."/>
            <person name="Links M.G."/>
            <person name="Just J."/>
            <person name="Clarke C."/>
            <person name="Bender T."/>
            <person name="Huebert T."/>
            <person name="Mason A.S."/>
            <person name="Pires J.C."/>
            <person name="Barker G."/>
            <person name="Moore J."/>
            <person name="Walley P.G."/>
            <person name="Manoli S."/>
            <person name="Batley J."/>
            <person name="Edwards D."/>
            <person name="Nelson M.N."/>
            <person name="Wang X."/>
            <person name="Paterson A.H."/>
            <person name="King G."/>
            <person name="Bancroft I."/>
            <person name="Chalhoub B."/>
            <person name="Sharpe A.G."/>
        </authorList>
    </citation>
    <scope>NUCLEOTIDE SEQUENCE</scope>
    <source>
        <strain evidence="2 3">cv. TO1000</strain>
    </source>
</reference>
<keyword evidence="3" id="KW-1185">Reference proteome</keyword>
<dbReference type="AlphaFoldDB" id="A0A0D3DUX1"/>
<evidence type="ECO:0000313" key="2">
    <source>
        <dbReference type="EnsemblPlants" id="Bo8g096230.1"/>
    </source>
</evidence>
<dbReference type="eggNOG" id="KOG4197">
    <property type="taxonomic scope" value="Eukaryota"/>
</dbReference>
<dbReference type="Proteomes" id="UP000032141">
    <property type="component" value="Chromosome C8"/>
</dbReference>
<dbReference type="Gramene" id="Bo8g096230.1">
    <property type="protein sequence ID" value="Bo8g096230.1"/>
    <property type="gene ID" value="Bo8g096230"/>
</dbReference>
<evidence type="ECO:0000313" key="3">
    <source>
        <dbReference type="Proteomes" id="UP000032141"/>
    </source>
</evidence>
<sequence length="61" mass="6523">MLSEAESLFALSLGLGFGVVDVAVFKTMIAAYLNAGRIDDALKTSNMLIDASLIEVSRLLF</sequence>
<dbReference type="HOGENOM" id="CLU_2925823_0_0_1"/>
<protein>
    <submittedName>
        <fullName evidence="2">Uncharacterized protein</fullName>
    </submittedName>
</protein>
<organism evidence="2 3">
    <name type="scientific">Brassica oleracea var. oleracea</name>
    <dbReference type="NCBI Taxonomy" id="109376"/>
    <lineage>
        <taxon>Eukaryota</taxon>
        <taxon>Viridiplantae</taxon>
        <taxon>Streptophyta</taxon>
        <taxon>Embryophyta</taxon>
        <taxon>Tracheophyta</taxon>
        <taxon>Spermatophyta</taxon>
        <taxon>Magnoliopsida</taxon>
        <taxon>eudicotyledons</taxon>
        <taxon>Gunneridae</taxon>
        <taxon>Pentapetalae</taxon>
        <taxon>rosids</taxon>
        <taxon>malvids</taxon>
        <taxon>Brassicales</taxon>
        <taxon>Brassicaceae</taxon>
        <taxon>Brassiceae</taxon>
        <taxon>Brassica</taxon>
    </lineage>
</organism>
<keyword evidence="1" id="KW-1133">Transmembrane helix</keyword>
<reference evidence="2" key="2">
    <citation type="submission" date="2015-03" db="UniProtKB">
        <authorList>
            <consortium name="EnsemblPlants"/>
        </authorList>
    </citation>
    <scope>IDENTIFICATION</scope>
</reference>
<evidence type="ECO:0000256" key="1">
    <source>
        <dbReference type="SAM" id="Phobius"/>
    </source>
</evidence>
<proteinExistence type="predicted"/>
<name>A0A0D3DUX1_BRAOL</name>
<feature type="transmembrane region" description="Helical" evidence="1">
    <location>
        <begin position="12"/>
        <end position="33"/>
    </location>
</feature>